<proteinExistence type="predicted"/>
<keyword evidence="2" id="KW-1185">Reference proteome</keyword>
<evidence type="ECO:0000313" key="2">
    <source>
        <dbReference type="Proteomes" id="UP000076532"/>
    </source>
</evidence>
<gene>
    <name evidence="1" type="ORF">FIBSPDRAFT_926985</name>
</gene>
<sequence>MRGSPSPSFPGTLDAQAATEGRVLLPSTPSWAVEYLHDGISSPSVCTGAAVEMITLGGEAAFVVRMVRESLAQVSPCRRNAISTRPWQDILPHRNRWPLTTRSIITITEF</sequence>
<dbReference type="Gene3D" id="3.40.50.150">
    <property type="entry name" value="Vaccinia Virus protein VP39"/>
    <property type="match status" value="1"/>
</dbReference>
<dbReference type="OrthoDB" id="514248at2759"/>
<organism evidence="1 2">
    <name type="scientific">Athelia psychrophila</name>
    <dbReference type="NCBI Taxonomy" id="1759441"/>
    <lineage>
        <taxon>Eukaryota</taxon>
        <taxon>Fungi</taxon>
        <taxon>Dikarya</taxon>
        <taxon>Basidiomycota</taxon>
        <taxon>Agaricomycotina</taxon>
        <taxon>Agaricomycetes</taxon>
        <taxon>Agaricomycetidae</taxon>
        <taxon>Atheliales</taxon>
        <taxon>Atheliaceae</taxon>
        <taxon>Athelia</taxon>
    </lineage>
</organism>
<dbReference type="EMBL" id="KV417498">
    <property type="protein sequence ID" value="KZP29543.1"/>
    <property type="molecule type" value="Genomic_DNA"/>
</dbReference>
<protein>
    <submittedName>
        <fullName evidence="1">Uncharacterized protein</fullName>
    </submittedName>
</protein>
<evidence type="ECO:0000313" key="1">
    <source>
        <dbReference type="EMBL" id="KZP29543.1"/>
    </source>
</evidence>
<reference evidence="1 2" key="1">
    <citation type="journal article" date="2016" name="Mol. Biol. Evol.">
        <title>Comparative Genomics of Early-Diverging Mushroom-Forming Fungi Provides Insights into the Origins of Lignocellulose Decay Capabilities.</title>
        <authorList>
            <person name="Nagy L.G."/>
            <person name="Riley R."/>
            <person name="Tritt A."/>
            <person name="Adam C."/>
            <person name="Daum C."/>
            <person name="Floudas D."/>
            <person name="Sun H."/>
            <person name="Yadav J.S."/>
            <person name="Pangilinan J."/>
            <person name="Larsson K.H."/>
            <person name="Matsuura K."/>
            <person name="Barry K."/>
            <person name="Labutti K."/>
            <person name="Kuo R."/>
            <person name="Ohm R.A."/>
            <person name="Bhattacharya S.S."/>
            <person name="Shirouzu T."/>
            <person name="Yoshinaga Y."/>
            <person name="Martin F.M."/>
            <person name="Grigoriev I.V."/>
            <person name="Hibbett D.S."/>
        </authorList>
    </citation>
    <scope>NUCLEOTIDE SEQUENCE [LARGE SCALE GENOMIC DNA]</scope>
    <source>
        <strain evidence="1 2">CBS 109695</strain>
    </source>
</reference>
<dbReference type="Proteomes" id="UP000076532">
    <property type="component" value="Unassembled WGS sequence"/>
</dbReference>
<dbReference type="InterPro" id="IPR029063">
    <property type="entry name" value="SAM-dependent_MTases_sf"/>
</dbReference>
<accession>A0A166SKD5</accession>
<dbReference type="AlphaFoldDB" id="A0A166SKD5"/>
<feature type="non-terminal residue" evidence="1">
    <location>
        <position position="110"/>
    </location>
</feature>
<name>A0A166SKD5_9AGAM</name>